<dbReference type="Proteomes" id="UP001549055">
    <property type="component" value="Unassembled WGS sequence"/>
</dbReference>
<protein>
    <recommendedName>
        <fullName evidence="4">ECF transporter S component</fullName>
    </recommendedName>
</protein>
<sequence>MSTKRMSQIAVLSALAIALRFAFGAFPNVKPITAIFLVSLLYLPLVDCLLIMALTMIGSGIYFGFSIVVAWQVLSFALIMLFWRLIVLPLTKGLSWGVSLQSGLSGVMAFAYGFIISIPTAAQFGAKLWVYWLNGLTFDGLHAVSTIIFYPLIYQLFRRLYHEKNVFTRT</sequence>
<feature type="transmembrane region" description="Helical" evidence="1">
    <location>
        <begin position="103"/>
        <end position="122"/>
    </location>
</feature>
<reference evidence="2 3" key="1">
    <citation type="submission" date="2024-06" db="EMBL/GenBank/DDBJ databases">
        <title>Genomic Encyclopedia of Type Strains, Phase IV (KMG-IV): sequencing the most valuable type-strain genomes for metagenomic binning, comparative biology and taxonomic classification.</title>
        <authorList>
            <person name="Goeker M."/>
        </authorList>
    </citation>
    <scope>NUCLEOTIDE SEQUENCE [LARGE SCALE GENOMIC DNA]</scope>
    <source>
        <strain evidence="2 3">DSM 15349</strain>
    </source>
</reference>
<feature type="transmembrane region" description="Helical" evidence="1">
    <location>
        <begin position="34"/>
        <end position="54"/>
    </location>
</feature>
<dbReference type="EMBL" id="JBEPMK010000002">
    <property type="protein sequence ID" value="MET3644048.1"/>
    <property type="molecule type" value="Genomic_DNA"/>
</dbReference>
<evidence type="ECO:0000313" key="2">
    <source>
        <dbReference type="EMBL" id="MET3644048.1"/>
    </source>
</evidence>
<keyword evidence="1" id="KW-0812">Transmembrane</keyword>
<dbReference type="RefSeq" id="WP_253363692.1">
    <property type="nucleotide sequence ID" value="NZ_JALJXU010000002.1"/>
</dbReference>
<organism evidence="2 3">
    <name type="scientific">Streptococcus gallinaceus</name>
    <dbReference type="NCBI Taxonomy" id="165758"/>
    <lineage>
        <taxon>Bacteria</taxon>
        <taxon>Bacillati</taxon>
        <taxon>Bacillota</taxon>
        <taxon>Bacilli</taxon>
        <taxon>Lactobacillales</taxon>
        <taxon>Streptococcaceae</taxon>
        <taxon>Streptococcus</taxon>
    </lineage>
</organism>
<keyword evidence="1" id="KW-0472">Membrane</keyword>
<proteinExistence type="predicted"/>
<evidence type="ECO:0008006" key="4">
    <source>
        <dbReference type="Google" id="ProtNLM"/>
    </source>
</evidence>
<keyword evidence="1" id="KW-1133">Transmembrane helix</keyword>
<evidence type="ECO:0000256" key="1">
    <source>
        <dbReference type="SAM" id="Phobius"/>
    </source>
</evidence>
<gene>
    <name evidence="2" type="ORF">ABID27_000670</name>
</gene>
<accession>A0ABV2JJF6</accession>
<comment type="caution">
    <text evidence="2">The sequence shown here is derived from an EMBL/GenBank/DDBJ whole genome shotgun (WGS) entry which is preliminary data.</text>
</comment>
<evidence type="ECO:0000313" key="3">
    <source>
        <dbReference type="Proteomes" id="UP001549055"/>
    </source>
</evidence>
<keyword evidence="3" id="KW-1185">Reference proteome</keyword>
<name>A0ABV2JJF6_9STRE</name>
<feature type="transmembrane region" description="Helical" evidence="1">
    <location>
        <begin position="61"/>
        <end position="83"/>
    </location>
</feature>
<feature type="transmembrane region" description="Helical" evidence="1">
    <location>
        <begin position="129"/>
        <end position="153"/>
    </location>
</feature>